<proteinExistence type="predicted"/>
<dbReference type="OrthoDB" id="2320892at2"/>
<keyword evidence="1" id="KW-0472">Membrane</keyword>
<dbReference type="RefSeq" id="WP_155802086.1">
    <property type="nucleotide sequence ID" value="NZ_AZFA01000002.1"/>
</dbReference>
<dbReference type="Proteomes" id="UP000051647">
    <property type="component" value="Unassembled WGS sequence"/>
</dbReference>
<dbReference type="eggNOG" id="ENOG5030BNG">
    <property type="taxonomic scope" value="Bacteria"/>
</dbReference>
<evidence type="ECO:0000256" key="1">
    <source>
        <dbReference type="SAM" id="Phobius"/>
    </source>
</evidence>
<dbReference type="PATRIC" id="fig|1423815.3.peg.959"/>
<dbReference type="AlphaFoldDB" id="A0A0R1SPK0"/>
<comment type="caution">
    <text evidence="2">The sequence shown here is derived from an EMBL/GenBank/DDBJ whole genome shotgun (WGS) entry which is preliminary data.</text>
</comment>
<protein>
    <submittedName>
        <fullName evidence="2">Uncharacterized protein</fullName>
    </submittedName>
</protein>
<evidence type="ECO:0000313" key="3">
    <source>
        <dbReference type="Proteomes" id="UP000051647"/>
    </source>
</evidence>
<dbReference type="EMBL" id="AZFA01000002">
    <property type="protein sequence ID" value="KRL68197.1"/>
    <property type="molecule type" value="Genomic_DNA"/>
</dbReference>
<accession>A0A0R1SPK0</accession>
<feature type="transmembrane region" description="Helical" evidence="1">
    <location>
        <begin position="30"/>
        <end position="48"/>
    </location>
</feature>
<reference evidence="2 3" key="1">
    <citation type="journal article" date="2015" name="Genome Announc.">
        <title>Expanding the biotechnology potential of lactobacilli through comparative genomics of 213 strains and associated genera.</title>
        <authorList>
            <person name="Sun Z."/>
            <person name="Harris H.M."/>
            <person name="McCann A."/>
            <person name="Guo C."/>
            <person name="Argimon S."/>
            <person name="Zhang W."/>
            <person name="Yang X."/>
            <person name="Jeffery I.B."/>
            <person name="Cooney J.C."/>
            <person name="Kagawa T.F."/>
            <person name="Liu W."/>
            <person name="Song Y."/>
            <person name="Salvetti E."/>
            <person name="Wrobel A."/>
            <person name="Rasinkangas P."/>
            <person name="Parkhill J."/>
            <person name="Rea M.C."/>
            <person name="O'Sullivan O."/>
            <person name="Ritari J."/>
            <person name="Douillard F.P."/>
            <person name="Paul Ross R."/>
            <person name="Yang R."/>
            <person name="Briner A.E."/>
            <person name="Felis G.E."/>
            <person name="de Vos W.M."/>
            <person name="Barrangou R."/>
            <person name="Klaenhammer T.R."/>
            <person name="Caufield P.W."/>
            <person name="Cui Y."/>
            <person name="Zhang H."/>
            <person name="O'Toole P.W."/>
        </authorList>
    </citation>
    <scope>NUCLEOTIDE SEQUENCE [LARGE SCALE GENOMIC DNA]</scope>
    <source>
        <strain evidence="2 3">DSM 14857</strain>
    </source>
</reference>
<sequence>MDFIFMIVAFLVGLVFLVSGTHIKSSSVSRICYGVGMFGVILAMYIAWPK</sequence>
<keyword evidence="1" id="KW-1133">Transmembrane helix</keyword>
<evidence type="ECO:0000313" key="2">
    <source>
        <dbReference type="EMBL" id="KRL68197.1"/>
    </source>
</evidence>
<organism evidence="2 3">
    <name type="scientific">Companilactobacillus versmoldensis DSM 14857 = KCTC 3814</name>
    <dbReference type="NCBI Taxonomy" id="1423815"/>
    <lineage>
        <taxon>Bacteria</taxon>
        <taxon>Bacillati</taxon>
        <taxon>Bacillota</taxon>
        <taxon>Bacilli</taxon>
        <taxon>Lactobacillales</taxon>
        <taxon>Lactobacillaceae</taxon>
        <taxon>Companilactobacillus</taxon>
    </lineage>
</organism>
<name>A0A0R1SPK0_9LACO</name>
<keyword evidence="3" id="KW-1185">Reference proteome</keyword>
<gene>
    <name evidence="2" type="ORF">FC27_GL000939</name>
</gene>
<keyword evidence="1" id="KW-0812">Transmembrane</keyword>